<dbReference type="CDD" id="cd00130">
    <property type="entry name" value="PAS"/>
    <property type="match status" value="1"/>
</dbReference>
<dbReference type="Gene3D" id="3.30.450.20">
    <property type="entry name" value="PAS domain"/>
    <property type="match status" value="2"/>
</dbReference>
<dbReference type="Pfam" id="PF13426">
    <property type="entry name" value="PAS_9"/>
    <property type="match status" value="1"/>
</dbReference>
<comment type="caution">
    <text evidence="3">The sequence shown here is derived from an EMBL/GenBank/DDBJ whole genome shotgun (WGS) entry which is preliminary data.</text>
</comment>
<dbReference type="RefSeq" id="WP_104429419.1">
    <property type="nucleotide sequence ID" value="NZ_PTIZ01000007.1"/>
</dbReference>
<dbReference type="PROSITE" id="PS50112">
    <property type="entry name" value="PAS"/>
    <property type="match status" value="1"/>
</dbReference>
<evidence type="ECO:0000313" key="3">
    <source>
        <dbReference type="EMBL" id="PPK74897.1"/>
    </source>
</evidence>
<keyword evidence="1" id="KW-1133">Transmembrane helix</keyword>
<dbReference type="NCBIfam" id="TIGR00229">
    <property type="entry name" value="sensory_box"/>
    <property type="match status" value="1"/>
</dbReference>
<dbReference type="Proteomes" id="UP000240010">
    <property type="component" value="Unassembled WGS sequence"/>
</dbReference>
<dbReference type="SUPFAM" id="SSF55785">
    <property type="entry name" value="PYP-like sensor domain (PAS domain)"/>
    <property type="match status" value="1"/>
</dbReference>
<proteinExistence type="predicted"/>
<reference evidence="3 4" key="1">
    <citation type="submission" date="2018-02" db="EMBL/GenBank/DDBJ databases">
        <title>Subsurface microbial communities from deep shales in Ohio and West Virginia, USA.</title>
        <authorList>
            <person name="Wrighton K."/>
        </authorList>
    </citation>
    <scope>NUCLEOTIDE SEQUENCE [LARGE SCALE GENOMIC DNA]</scope>
    <source>
        <strain evidence="3 4">OWC-DMM</strain>
    </source>
</reference>
<dbReference type="InterPro" id="IPR013655">
    <property type="entry name" value="PAS_fold_3"/>
</dbReference>
<dbReference type="AlphaFoldDB" id="A0A2S6HBP1"/>
<dbReference type="EMBL" id="PTIZ01000007">
    <property type="protein sequence ID" value="PPK74897.1"/>
    <property type="molecule type" value="Genomic_DNA"/>
</dbReference>
<evidence type="ECO:0000259" key="2">
    <source>
        <dbReference type="PROSITE" id="PS50112"/>
    </source>
</evidence>
<feature type="transmembrane region" description="Helical" evidence="1">
    <location>
        <begin position="187"/>
        <end position="206"/>
    </location>
</feature>
<dbReference type="Pfam" id="PF08447">
    <property type="entry name" value="PAS_3"/>
    <property type="match status" value="1"/>
</dbReference>
<evidence type="ECO:0000256" key="1">
    <source>
        <dbReference type="SAM" id="Phobius"/>
    </source>
</evidence>
<sequence>MKTNRPVTNREILIKEGALLVSRTDVKGIISYVNDDFVNVSGFTRDELTGANHNIVRHPDMPSVDFKDLWLTLKVLRSWQGLIKNRTQSGDYYWVEANVIPVFKNEKVHEYLSVQRVACREKVEKKERLHKLLSAEKTVKRPAGLAAMVGLIKETDIRKKMAFALAVLLVPVFYLMYRLFLAQDYPLLAGVAASVMIALTISFDVINSFTAMLNKTIGVFYHLFEKRFGDVRDLARNDLIGDFQRTLYSMEVNLDLAQAREDAAKAMQVNQALGNVHTGVIVANNDFEIIYMNDSLLDMFKKAGSDSGTPLPTCNTDKLMSGKTDSFYRYSVPQRHPNLKKPYCSELHIAGHVIRFSICSL</sequence>
<dbReference type="InterPro" id="IPR035965">
    <property type="entry name" value="PAS-like_dom_sf"/>
</dbReference>
<organism evidence="3 4">
    <name type="scientific">Methylobacter tundripaludum</name>
    <dbReference type="NCBI Taxonomy" id="173365"/>
    <lineage>
        <taxon>Bacteria</taxon>
        <taxon>Pseudomonadati</taxon>
        <taxon>Pseudomonadota</taxon>
        <taxon>Gammaproteobacteria</taxon>
        <taxon>Methylococcales</taxon>
        <taxon>Methylococcaceae</taxon>
        <taxon>Methylobacter</taxon>
    </lineage>
</organism>
<feature type="domain" description="PAS" evidence="2">
    <location>
        <begin position="25"/>
        <end position="60"/>
    </location>
</feature>
<keyword evidence="1" id="KW-0472">Membrane</keyword>
<keyword evidence="1" id="KW-0812">Transmembrane</keyword>
<protein>
    <submittedName>
        <fullName evidence="3">PAS domain S-box-containing protein</fullName>
    </submittedName>
</protein>
<name>A0A2S6HBP1_9GAMM</name>
<accession>A0A2S6HBP1</accession>
<feature type="transmembrane region" description="Helical" evidence="1">
    <location>
        <begin position="161"/>
        <end position="181"/>
    </location>
</feature>
<evidence type="ECO:0000313" key="4">
    <source>
        <dbReference type="Proteomes" id="UP000240010"/>
    </source>
</evidence>
<dbReference type="InterPro" id="IPR000014">
    <property type="entry name" value="PAS"/>
</dbReference>
<gene>
    <name evidence="3" type="ORF">B0F87_107140</name>
</gene>